<evidence type="ECO:0000313" key="11">
    <source>
        <dbReference type="EMBL" id="BAM04463.1"/>
    </source>
</evidence>
<feature type="transmembrane region" description="Helical" evidence="9">
    <location>
        <begin position="330"/>
        <end position="346"/>
    </location>
</feature>
<feature type="compositionally biased region" description="Low complexity" evidence="8">
    <location>
        <begin position="573"/>
        <end position="584"/>
    </location>
</feature>
<dbReference type="RefSeq" id="WP_014437678.1">
    <property type="nucleotide sequence ID" value="NC_017080.1"/>
</dbReference>
<evidence type="ECO:0000259" key="10">
    <source>
        <dbReference type="Pfam" id="PF13231"/>
    </source>
</evidence>
<evidence type="ECO:0000256" key="8">
    <source>
        <dbReference type="SAM" id="MobiDB-lite"/>
    </source>
</evidence>
<evidence type="ECO:0000256" key="2">
    <source>
        <dbReference type="ARBA" id="ARBA00022475"/>
    </source>
</evidence>
<dbReference type="Proteomes" id="UP000007881">
    <property type="component" value="Chromosome"/>
</dbReference>
<dbReference type="Pfam" id="PF13231">
    <property type="entry name" value="PMT_2"/>
    <property type="match status" value="1"/>
</dbReference>
<dbReference type="HOGENOM" id="CLU_466800_0_0_0"/>
<dbReference type="OrthoDB" id="9815691at2"/>
<evidence type="ECO:0000313" key="12">
    <source>
        <dbReference type="Proteomes" id="UP000007881"/>
    </source>
</evidence>
<feature type="transmembrane region" description="Helical" evidence="9">
    <location>
        <begin position="266"/>
        <end position="286"/>
    </location>
</feature>
<proteinExistence type="predicted"/>
<evidence type="ECO:0000256" key="6">
    <source>
        <dbReference type="ARBA" id="ARBA00022989"/>
    </source>
</evidence>
<dbReference type="InterPro" id="IPR050297">
    <property type="entry name" value="LipidA_mod_glycosyltrf_83"/>
</dbReference>
<dbReference type="GO" id="GO:0009103">
    <property type="term" value="P:lipopolysaccharide biosynthetic process"/>
    <property type="evidence" value="ECO:0007669"/>
    <property type="project" value="TreeGrafter"/>
</dbReference>
<name>I0IGS5_PHYMF</name>
<feature type="transmembrane region" description="Helical" evidence="9">
    <location>
        <begin position="12"/>
        <end position="30"/>
    </location>
</feature>
<dbReference type="PANTHER" id="PTHR33908:SF3">
    <property type="entry name" value="UNDECAPRENYL PHOSPHATE-ALPHA-4-AMINO-4-DEOXY-L-ARABINOSE ARABINOSYL TRANSFERASE"/>
    <property type="match status" value="1"/>
</dbReference>
<evidence type="ECO:0000256" key="4">
    <source>
        <dbReference type="ARBA" id="ARBA00022679"/>
    </source>
</evidence>
<dbReference type="InterPro" id="IPR038731">
    <property type="entry name" value="RgtA/B/C-like"/>
</dbReference>
<keyword evidence="4 11" id="KW-0808">Transferase</keyword>
<feature type="transmembrane region" description="Helical" evidence="9">
    <location>
        <begin position="358"/>
        <end position="377"/>
    </location>
</feature>
<feature type="transmembrane region" description="Helical" evidence="9">
    <location>
        <begin position="95"/>
        <end position="117"/>
    </location>
</feature>
<dbReference type="STRING" id="1142394.PSMK_23040"/>
<feature type="domain" description="Glycosyltransferase RgtA/B/C/D-like" evidence="10">
    <location>
        <begin position="75"/>
        <end position="221"/>
    </location>
</feature>
<evidence type="ECO:0000256" key="9">
    <source>
        <dbReference type="SAM" id="Phobius"/>
    </source>
</evidence>
<feature type="transmembrane region" description="Helical" evidence="9">
    <location>
        <begin position="423"/>
        <end position="440"/>
    </location>
</feature>
<evidence type="ECO:0000256" key="5">
    <source>
        <dbReference type="ARBA" id="ARBA00022692"/>
    </source>
</evidence>
<feature type="transmembrane region" description="Helical" evidence="9">
    <location>
        <begin position="397"/>
        <end position="416"/>
    </location>
</feature>
<evidence type="ECO:0000256" key="3">
    <source>
        <dbReference type="ARBA" id="ARBA00022676"/>
    </source>
</evidence>
<dbReference type="KEGG" id="phm:PSMK_23040"/>
<keyword evidence="7 9" id="KW-0472">Membrane</keyword>
<keyword evidence="5 9" id="KW-0812">Transmembrane</keyword>
<keyword evidence="2" id="KW-1003">Cell membrane</keyword>
<organism evidence="11 12">
    <name type="scientific">Phycisphaera mikurensis (strain NBRC 102666 / KCTC 22515 / FYK2301M01)</name>
    <dbReference type="NCBI Taxonomy" id="1142394"/>
    <lineage>
        <taxon>Bacteria</taxon>
        <taxon>Pseudomonadati</taxon>
        <taxon>Planctomycetota</taxon>
        <taxon>Phycisphaerae</taxon>
        <taxon>Phycisphaerales</taxon>
        <taxon>Phycisphaeraceae</taxon>
        <taxon>Phycisphaera</taxon>
    </lineage>
</organism>
<reference evidence="11 12" key="1">
    <citation type="submission" date="2012-02" db="EMBL/GenBank/DDBJ databases">
        <title>Complete genome sequence of Phycisphaera mikurensis NBRC 102666.</title>
        <authorList>
            <person name="Ankai A."/>
            <person name="Hosoyama A."/>
            <person name="Terui Y."/>
            <person name="Sekine M."/>
            <person name="Fukai R."/>
            <person name="Kato Y."/>
            <person name="Nakamura S."/>
            <person name="Yamada-Narita S."/>
            <person name="Kawakoshi A."/>
            <person name="Fukunaga Y."/>
            <person name="Yamazaki S."/>
            <person name="Fujita N."/>
        </authorList>
    </citation>
    <scope>NUCLEOTIDE SEQUENCE [LARGE SCALE GENOMIC DNA]</scope>
    <source>
        <strain evidence="12">NBRC 102666 / KCTC 22515 / FYK2301M01</strain>
    </source>
</reference>
<accession>I0IGS5</accession>
<evidence type="ECO:0000256" key="1">
    <source>
        <dbReference type="ARBA" id="ARBA00004651"/>
    </source>
</evidence>
<dbReference type="EMBL" id="AP012338">
    <property type="protein sequence ID" value="BAM04463.1"/>
    <property type="molecule type" value="Genomic_DNA"/>
</dbReference>
<dbReference type="PANTHER" id="PTHR33908">
    <property type="entry name" value="MANNOSYLTRANSFERASE YKCB-RELATED"/>
    <property type="match status" value="1"/>
</dbReference>
<dbReference type="GO" id="GO:0005886">
    <property type="term" value="C:plasma membrane"/>
    <property type="evidence" value="ECO:0007669"/>
    <property type="project" value="UniProtKB-SubCell"/>
</dbReference>
<dbReference type="eggNOG" id="COG1807">
    <property type="taxonomic scope" value="Bacteria"/>
</dbReference>
<keyword evidence="12" id="KW-1185">Reference proteome</keyword>
<evidence type="ECO:0000256" key="7">
    <source>
        <dbReference type="ARBA" id="ARBA00023136"/>
    </source>
</evidence>
<keyword evidence="6 9" id="KW-1133">Transmembrane helix</keyword>
<protein>
    <submittedName>
        <fullName evidence="11">Putative glycosyltransferase</fullName>
    </submittedName>
</protein>
<sequence>MTRPAASLRGRLLVLIMVAVGCLPVLLFLGDAPLRGSSEARYARVAQLTAAEPAPAGAAPRWLVPRTDTGPHLTKPPLAYAAMAVSMRVLGETPLAARLPGALSACGVLALLGFVALRLHGPGVAAVAVGVLAITPLHVAVARVATTDAMLALASLGTLAAGLLARAAGPSRRVTLLFHGSIALGLLAKGPIALLPAGLVLGWLALPPADRAALRRLRPGVGLPLACLPLAAWAGGVAWHDPAAAELWWQETVGRVGASADHPKPWWYLLPFFALGLWPVTLLLPLAGPRRALAAAAAGARRKHPASLLAPAAAAPLLLFTLFTGKLPTYLLPCAAPLAWCVGLRFGRGEREVPASGVASLAASLALPAAAVAVLAARPGLAGADWIAYASHPALPQAAVGLGAGCVLVATLALAWRGRSRGAVPAGAAFAVVVACWGVLARTEARVLTDTATPRWVAEAAARSGLASPQVWTAGFDDPALPFVTGRPTRKVHLPLDRRRWARLVEVPRVLAATPAAWEAMRSAMPNEHRRAFEDLGRLPMRDVPPPWSGVRLFRVTPTPAAADPAPPPASPAPSAKPSGDADR</sequence>
<feature type="region of interest" description="Disordered" evidence="8">
    <location>
        <begin position="556"/>
        <end position="584"/>
    </location>
</feature>
<gene>
    <name evidence="11" type="ordered locus">PSMK_23040</name>
</gene>
<dbReference type="AlphaFoldDB" id="I0IGS5"/>
<feature type="transmembrane region" description="Helical" evidence="9">
    <location>
        <begin position="306"/>
        <end position="324"/>
    </location>
</feature>
<dbReference type="PROSITE" id="PS51257">
    <property type="entry name" value="PROKAR_LIPOPROTEIN"/>
    <property type="match status" value="1"/>
</dbReference>
<keyword evidence="3" id="KW-0328">Glycosyltransferase</keyword>
<feature type="transmembrane region" description="Helical" evidence="9">
    <location>
        <begin position="181"/>
        <end position="206"/>
    </location>
</feature>
<dbReference type="GO" id="GO:0010041">
    <property type="term" value="P:response to iron(III) ion"/>
    <property type="evidence" value="ECO:0007669"/>
    <property type="project" value="TreeGrafter"/>
</dbReference>
<feature type="transmembrane region" description="Helical" evidence="9">
    <location>
        <begin position="124"/>
        <end position="145"/>
    </location>
</feature>
<dbReference type="GO" id="GO:0016763">
    <property type="term" value="F:pentosyltransferase activity"/>
    <property type="evidence" value="ECO:0007669"/>
    <property type="project" value="TreeGrafter"/>
</dbReference>
<comment type="subcellular location">
    <subcellularLocation>
        <location evidence="1">Cell membrane</location>
        <topology evidence="1">Multi-pass membrane protein</topology>
    </subcellularLocation>
</comment>